<dbReference type="Proteomes" id="UP001146067">
    <property type="component" value="Unassembled WGS sequence"/>
</dbReference>
<reference evidence="1" key="1">
    <citation type="submission" date="2022-12" db="EMBL/GenBank/DDBJ databases">
        <title>Gycomyces niveus sp.nov.,a novel actinomycete isolated from soil in Shouguan.</title>
        <authorList>
            <person name="Yang X."/>
        </authorList>
    </citation>
    <scope>NUCLEOTIDE SEQUENCE</scope>
    <source>
        <strain evidence="1">NEAU-A15</strain>
    </source>
</reference>
<proteinExistence type="predicted"/>
<keyword evidence="2" id="KW-1185">Reference proteome</keyword>
<name>A0A9X3PCK3_9ACTN</name>
<dbReference type="EMBL" id="JAPZVP010000015">
    <property type="protein sequence ID" value="MDA1361651.1"/>
    <property type="molecule type" value="Genomic_DNA"/>
</dbReference>
<organism evidence="1 2">
    <name type="scientific">Glycomyces luteolus</name>
    <dbReference type="NCBI Taxonomy" id="2670330"/>
    <lineage>
        <taxon>Bacteria</taxon>
        <taxon>Bacillati</taxon>
        <taxon>Actinomycetota</taxon>
        <taxon>Actinomycetes</taxon>
        <taxon>Glycomycetales</taxon>
        <taxon>Glycomycetaceae</taxon>
        <taxon>Glycomyces</taxon>
    </lineage>
</organism>
<evidence type="ECO:0000313" key="1">
    <source>
        <dbReference type="EMBL" id="MDA1361651.1"/>
    </source>
</evidence>
<dbReference type="AlphaFoldDB" id="A0A9X3PCK3"/>
<dbReference type="RefSeq" id="WP_270111673.1">
    <property type="nucleotide sequence ID" value="NZ_JAPZVP010000015.1"/>
</dbReference>
<sequence>MGRDSVQAKRDVHITNIHLPSSEAVADLRDMFGASTNRESFEVEVEDLVAPPGTEEHFEALDEEFVLVLASTGQTGLSTAVKQRCKAFGARLGLPARMLQSTSVDELKQELEGFEAPTVLVLDTSQNPGLEEQLPTAADYLRTILKKLDCRLVIAVELEFRIEFQRHFPKSVFDLARADPDRVFTHHFDRADAEFAEILESEYFSDTLSTAWPPLVRLMASILSHAPADLTLQEFQEQLKRRVEDASASIRDLLENKLDAQGKAVLISASALERMSTRSIALAAEDFLRYSKDEGTPVEVLGEYGILQKLELIRQEFYIEGSNFKHPDLGDEVLLHVWEQYPAWHMPLRNWLVRLLLEPDYLEWTNLTRLPRRLVKLASVAEDGSMLTGQVEVMTVSRSPVIRSLASAVLLGGALDDTIGPSVRGRIYDWSRGSSFERQVAALEACADEDYLVRFPRNALFRLRQLARSEHDGVAEAAFEAIIASSARIHLGDLLVHFRHWLFGADQNEISMIPRLLDRICVREDVIESLRQDPWPVIGDPAGLTASFWRLVLTIADPASVRLAVRAWLSAAAELSPADGERMVALVVKAAADDYGSIGQIAQASKSLTLDGAGLSERTRELSRQMLSHMFEIEVPLP</sequence>
<comment type="caution">
    <text evidence="1">The sequence shown here is derived from an EMBL/GenBank/DDBJ whole genome shotgun (WGS) entry which is preliminary data.</text>
</comment>
<protein>
    <submittedName>
        <fullName evidence="1">Uncharacterized protein</fullName>
    </submittedName>
</protein>
<gene>
    <name evidence="1" type="ORF">O1R50_18635</name>
</gene>
<accession>A0A9X3PCK3</accession>
<evidence type="ECO:0000313" key="2">
    <source>
        <dbReference type="Proteomes" id="UP001146067"/>
    </source>
</evidence>